<gene>
    <name evidence="1" type="ORF">JF547_14935</name>
</gene>
<reference evidence="1" key="1">
    <citation type="submission" date="2020-12" db="EMBL/GenBank/DDBJ databases">
        <title>Oil enriched cultivation method for isolating marine PHA-producing bacteria.</title>
        <authorList>
            <person name="Zheng W."/>
            <person name="Yu S."/>
            <person name="Huang Y."/>
        </authorList>
    </citation>
    <scope>NUCLEOTIDE SEQUENCE</scope>
    <source>
        <strain evidence="1">SY-2-3</strain>
    </source>
</reference>
<protein>
    <submittedName>
        <fullName evidence="1">Uncharacterized protein</fullName>
    </submittedName>
</protein>
<evidence type="ECO:0000313" key="2">
    <source>
        <dbReference type="Proteomes" id="UP000664405"/>
    </source>
</evidence>
<dbReference type="Proteomes" id="UP000664405">
    <property type="component" value="Unassembled WGS sequence"/>
</dbReference>
<dbReference type="AlphaFoldDB" id="A0A8I1MAB5"/>
<dbReference type="RefSeq" id="WP_206927877.1">
    <property type="nucleotide sequence ID" value="NZ_JAEKJW010000003.1"/>
</dbReference>
<organism evidence="1 2">
    <name type="scientific">Thalassospira povalilytica</name>
    <dbReference type="NCBI Taxonomy" id="732237"/>
    <lineage>
        <taxon>Bacteria</taxon>
        <taxon>Pseudomonadati</taxon>
        <taxon>Pseudomonadota</taxon>
        <taxon>Alphaproteobacteria</taxon>
        <taxon>Rhodospirillales</taxon>
        <taxon>Thalassospiraceae</taxon>
        <taxon>Thalassospira</taxon>
    </lineage>
</organism>
<evidence type="ECO:0000313" key="1">
    <source>
        <dbReference type="EMBL" id="MBN8197760.1"/>
    </source>
</evidence>
<comment type="caution">
    <text evidence="1">The sequence shown here is derived from an EMBL/GenBank/DDBJ whole genome shotgun (WGS) entry which is preliminary data.</text>
</comment>
<dbReference type="EMBL" id="JAEKJW010000003">
    <property type="protein sequence ID" value="MBN8197760.1"/>
    <property type="molecule type" value="Genomic_DNA"/>
</dbReference>
<proteinExistence type="predicted"/>
<dbReference type="Gene3D" id="3.40.50.450">
    <property type="match status" value="1"/>
</dbReference>
<sequence length="317" mass="35598">MCFCIRFDGVEMPIVGMLGDTGEIKHMLSEANDRDSDDRYRIETVWEQPSPLYSAVWQVVHISDVIVAVISQDDESILYQIGLAHGAGKPVVIVAHNKHALPVELRGHQCLDFPESAAKHESFSFRLREAIKAAIKSKSGYLGLREGGDDIRHYVESSHYFHFKQLFSYPSGASRARAFEKWFATMAEGIPGWEVIESEQTSGKGFDLVIWNSLDDSELSVLGNPIPVEIKAVRTMSDKLILDLLARSEALGLKGLVLATTASNPKRSEQKLRAYSREKNISVICLDREDLLEVQNPNQLLAVMKSKLRELLYYKGF</sequence>
<name>A0A8I1MAB5_9PROT</name>
<accession>A0A8I1MAB5</accession>